<dbReference type="PANTHER" id="PTHR12243">
    <property type="entry name" value="MADF DOMAIN TRANSCRIPTION FACTOR"/>
    <property type="match status" value="1"/>
</dbReference>
<dbReference type="PANTHER" id="PTHR12243:SF69">
    <property type="entry name" value="SI:CH73-59F11.3"/>
    <property type="match status" value="1"/>
</dbReference>
<dbReference type="PROSITE" id="PS51029">
    <property type="entry name" value="MADF"/>
    <property type="match status" value="1"/>
</dbReference>
<feature type="region of interest" description="Disordered" evidence="1">
    <location>
        <begin position="106"/>
        <end position="143"/>
    </location>
</feature>
<proteinExistence type="predicted"/>
<feature type="domain" description="MADF" evidence="2">
    <location>
        <begin position="12"/>
        <end position="101"/>
    </location>
</feature>
<protein>
    <recommendedName>
        <fullName evidence="2">MADF domain-containing protein</fullName>
    </recommendedName>
</protein>
<comment type="caution">
    <text evidence="3">The sequence shown here is derived from an EMBL/GenBank/DDBJ whole genome shotgun (WGS) entry which is preliminary data.</text>
</comment>
<evidence type="ECO:0000313" key="4">
    <source>
        <dbReference type="Proteomes" id="UP001209878"/>
    </source>
</evidence>
<dbReference type="GO" id="GO:0006357">
    <property type="term" value="P:regulation of transcription by RNA polymerase II"/>
    <property type="evidence" value="ECO:0007669"/>
    <property type="project" value="TreeGrafter"/>
</dbReference>
<dbReference type="Proteomes" id="UP001209878">
    <property type="component" value="Unassembled WGS sequence"/>
</dbReference>
<organism evidence="3 4">
    <name type="scientific">Ridgeia piscesae</name>
    <name type="common">Tubeworm</name>
    <dbReference type="NCBI Taxonomy" id="27915"/>
    <lineage>
        <taxon>Eukaryota</taxon>
        <taxon>Metazoa</taxon>
        <taxon>Spiralia</taxon>
        <taxon>Lophotrochozoa</taxon>
        <taxon>Annelida</taxon>
        <taxon>Polychaeta</taxon>
        <taxon>Sedentaria</taxon>
        <taxon>Canalipalpata</taxon>
        <taxon>Sabellida</taxon>
        <taxon>Siboglinidae</taxon>
        <taxon>Ridgeia</taxon>
    </lineage>
</organism>
<evidence type="ECO:0000313" key="3">
    <source>
        <dbReference type="EMBL" id="KAK2175117.1"/>
    </source>
</evidence>
<reference evidence="3" key="1">
    <citation type="journal article" date="2023" name="Mol. Biol. Evol.">
        <title>Third-Generation Sequencing Reveals the Adaptive Role of the Epigenome in Three Deep-Sea Polychaetes.</title>
        <authorList>
            <person name="Perez M."/>
            <person name="Aroh O."/>
            <person name="Sun Y."/>
            <person name="Lan Y."/>
            <person name="Juniper S.K."/>
            <person name="Young C.R."/>
            <person name="Angers B."/>
            <person name="Qian P.Y."/>
        </authorList>
    </citation>
    <scope>NUCLEOTIDE SEQUENCE</scope>
    <source>
        <strain evidence="3">R07B-5</strain>
    </source>
</reference>
<dbReference type="InterPro" id="IPR006578">
    <property type="entry name" value="MADF-dom"/>
</dbReference>
<keyword evidence="4" id="KW-1185">Reference proteome</keyword>
<dbReference type="Pfam" id="PF10545">
    <property type="entry name" value="MADF_DNA_bdg"/>
    <property type="match status" value="1"/>
</dbReference>
<dbReference type="AlphaFoldDB" id="A0AAD9NLX8"/>
<feature type="compositionally biased region" description="Basic and acidic residues" evidence="1">
    <location>
        <begin position="125"/>
        <end position="137"/>
    </location>
</feature>
<dbReference type="SMART" id="SM00595">
    <property type="entry name" value="MADF"/>
    <property type="match status" value="1"/>
</dbReference>
<gene>
    <name evidence="3" type="ORF">NP493_746g00007</name>
</gene>
<accession>A0AAD9NLX8</accession>
<dbReference type="InterPro" id="IPR039353">
    <property type="entry name" value="TF_Adf1"/>
</dbReference>
<feature type="compositionally biased region" description="Polar residues" evidence="1">
    <location>
        <begin position="108"/>
        <end position="124"/>
    </location>
</feature>
<name>A0AAD9NLX8_RIDPI</name>
<sequence>MASWYTNEAELELIEMWRSEPLLFSDTSKGQVQRQRRHAATARLAEHFGTSMDDINRKMNSLRTQYCRHMKPPKNGNVKKRLTKRQEWILAHLGFLRPYIISKRRTQDNGTDDSLNNSADTESMQDPREVQHMHGSEDATQTQQTQAIIDSLLCNDIKHDIKHDILNGIDSTGDHLGHNIVAQGDGWKVEEQGVKRNSIGAPIQPGLNWNTRTDNASGGAFLNHLSDYLYDSEAQLEKIRKEEEARRKADMERDLSPTAVWARNLALQIEEIKDERKRRLLKIKVTQVVTEFQLEDLQSEES</sequence>
<evidence type="ECO:0000259" key="2">
    <source>
        <dbReference type="PROSITE" id="PS51029"/>
    </source>
</evidence>
<dbReference type="GO" id="GO:0005667">
    <property type="term" value="C:transcription regulator complex"/>
    <property type="evidence" value="ECO:0007669"/>
    <property type="project" value="TreeGrafter"/>
</dbReference>
<evidence type="ECO:0000256" key="1">
    <source>
        <dbReference type="SAM" id="MobiDB-lite"/>
    </source>
</evidence>
<dbReference type="EMBL" id="JAODUO010000748">
    <property type="protein sequence ID" value="KAK2175117.1"/>
    <property type="molecule type" value="Genomic_DNA"/>
</dbReference>
<dbReference type="GO" id="GO:0005634">
    <property type="term" value="C:nucleus"/>
    <property type="evidence" value="ECO:0007669"/>
    <property type="project" value="TreeGrafter"/>
</dbReference>